<reference evidence="3" key="1">
    <citation type="submission" date="2018-06" db="EMBL/GenBank/DDBJ databases">
        <authorList>
            <person name="Zhirakovskaya E."/>
        </authorList>
    </citation>
    <scope>NUCLEOTIDE SEQUENCE</scope>
</reference>
<dbReference type="SUPFAM" id="SSF52540">
    <property type="entry name" value="P-loop containing nucleoside triphosphate hydrolases"/>
    <property type="match status" value="1"/>
</dbReference>
<gene>
    <name evidence="3" type="ORF">MNBD_GAMMA20-5</name>
</gene>
<keyword evidence="3" id="KW-0418">Kinase</keyword>
<dbReference type="PANTHER" id="PTHR10695:SF46">
    <property type="entry name" value="BIFUNCTIONAL COENZYME A SYNTHASE-RELATED"/>
    <property type="match status" value="1"/>
</dbReference>
<name>A0A3B1AQL9_9ZZZZ</name>
<proteinExistence type="inferred from homology"/>
<dbReference type="InterPro" id="IPR001977">
    <property type="entry name" value="Depp_CoAkinase"/>
</dbReference>
<protein>
    <submittedName>
        <fullName evidence="3">Dephospho-CoA kinase</fullName>
        <ecNumber evidence="3">2.7.1.24</ecNumber>
    </submittedName>
</protein>
<dbReference type="GO" id="GO:0005524">
    <property type="term" value="F:ATP binding"/>
    <property type="evidence" value="ECO:0007669"/>
    <property type="project" value="UniProtKB-KW"/>
</dbReference>
<evidence type="ECO:0000256" key="1">
    <source>
        <dbReference type="ARBA" id="ARBA00022741"/>
    </source>
</evidence>
<accession>A0A3B1AQL9</accession>
<sequence length="240" mass="26838">MFFALIGIVDKKRIAGMAHSRPATHPLYATLSTRYAPRMLIIGLTGGIGSGKSTVTRHFETLGVPVIDADAIGHQLVEPGQPALAAIVEHFGSNMLDDTGHLKRTRLREQVFTHPKQRRELEAILHPRIRAEIQRRITRLTPACGYCLISVPLLIESGWQDLVQRVLVVDAPRETQIQRTTARDGITRRQAEAIIASQVERAARLQAADDVINNNGDFTALQTQVKTQHQHYRQLAEKQR</sequence>
<dbReference type="GO" id="GO:0015937">
    <property type="term" value="P:coenzyme A biosynthetic process"/>
    <property type="evidence" value="ECO:0007669"/>
    <property type="project" value="InterPro"/>
</dbReference>
<dbReference type="HAMAP" id="MF_00376">
    <property type="entry name" value="Dephospho_CoA_kinase"/>
    <property type="match status" value="1"/>
</dbReference>
<dbReference type="EC" id="2.7.1.24" evidence="3"/>
<evidence type="ECO:0000256" key="2">
    <source>
        <dbReference type="ARBA" id="ARBA00022840"/>
    </source>
</evidence>
<dbReference type="PROSITE" id="PS51219">
    <property type="entry name" value="DPCK"/>
    <property type="match status" value="1"/>
</dbReference>
<dbReference type="EMBL" id="UOFU01000248">
    <property type="protein sequence ID" value="VAX02104.1"/>
    <property type="molecule type" value="Genomic_DNA"/>
</dbReference>
<dbReference type="PANTHER" id="PTHR10695">
    <property type="entry name" value="DEPHOSPHO-COA KINASE-RELATED"/>
    <property type="match status" value="1"/>
</dbReference>
<evidence type="ECO:0000313" key="3">
    <source>
        <dbReference type="EMBL" id="VAX02104.1"/>
    </source>
</evidence>
<dbReference type="NCBIfam" id="TIGR00152">
    <property type="entry name" value="dephospho-CoA kinase"/>
    <property type="match status" value="1"/>
</dbReference>
<dbReference type="InterPro" id="IPR027417">
    <property type="entry name" value="P-loop_NTPase"/>
</dbReference>
<keyword evidence="1" id="KW-0547">Nucleotide-binding</keyword>
<dbReference type="Gene3D" id="3.40.50.300">
    <property type="entry name" value="P-loop containing nucleotide triphosphate hydrolases"/>
    <property type="match status" value="1"/>
</dbReference>
<keyword evidence="2" id="KW-0067">ATP-binding</keyword>
<dbReference type="AlphaFoldDB" id="A0A3B1AQL9"/>
<dbReference type="GO" id="GO:0004140">
    <property type="term" value="F:dephospho-CoA kinase activity"/>
    <property type="evidence" value="ECO:0007669"/>
    <property type="project" value="UniProtKB-EC"/>
</dbReference>
<organism evidence="3">
    <name type="scientific">hydrothermal vent metagenome</name>
    <dbReference type="NCBI Taxonomy" id="652676"/>
    <lineage>
        <taxon>unclassified sequences</taxon>
        <taxon>metagenomes</taxon>
        <taxon>ecological metagenomes</taxon>
    </lineage>
</organism>
<dbReference type="CDD" id="cd02022">
    <property type="entry name" value="DPCK"/>
    <property type="match status" value="1"/>
</dbReference>
<keyword evidence="3" id="KW-0808">Transferase</keyword>
<dbReference type="Pfam" id="PF01121">
    <property type="entry name" value="CoaE"/>
    <property type="match status" value="1"/>
</dbReference>